<evidence type="ECO:0000256" key="1">
    <source>
        <dbReference type="SAM" id="MobiDB-lite"/>
    </source>
</evidence>
<dbReference type="PANTHER" id="PTHR28052">
    <property type="entry name" value="UPF0545 PROTEIN C22ORF39"/>
    <property type="match status" value="1"/>
</dbReference>
<evidence type="ECO:0000313" key="2">
    <source>
        <dbReference type="EMBL" id="KAK9906779.1"/>
    </source>
</evidence>
<proteinExistence type="predicted"/>
<name>A0ABR2YJS6_9CHLO</name>
<gene>
    <name evidence="2" type="ORF">WJX75_007816</name>
</gene>
<comment type="caution">
    <text evidence="2">The sequence shown here is derived from an EMBL/GenBank/DDBJ whole genome shotgun (WGS) entry which is preliminary data.</text>
</comment>
<reference evidence="2 3" key="1">
    <citation type="journal article" date="2024" name="Nat. Commun.">
        <title>Phylogenomics reveals the evolutionary origins of lichenization in chlorophyte algae.</title>
        <authorList>
            <person name="Puginier C."/>
            <person name="Libourel C."/>
            <person name="Otte J."/>
            <person name="Skaloud P."/>
            <person name="Haon M."/>
            <person name="Grisel S."/>
            <person name="Petersen M."/>
            <person name="Berrin J.G."/>
            <person name="Delaux P.M."/>
            <person name="Dal Grande F."/>
            <person name="Keller J."/>
        </authorList>
    </citation>
    <scope>NUCLEOTIDE SEQUENCE [LARGE SCALE GENOMIC DNA]</scope>
    <source>
        <strain evidence="2 3">SAG 216-7</strain>
    </source>
</reference>
<evidence type="ECO:0000313" key="3">
    <source>
        <dbReference type="Proteomes" id="UP001491310"/>
    </source>
</evidence>
<sequence>MSAENSSVDSEPAASEREAGSRESCIPHFDALWFCYSPGFQLRQYYRYGDVSDCREFWDAFYNCLKKRTAFANQVAEGPKPEPMWKLRKKEEAQKAWDWEFGHLSAQGGTARAQPQSNHQPGFVASHNNYQSPAFARATEALAGPTPTPEQSRLSPRVGPADGSPG</sequence>
<feature type="region of interest" description="Disordered" evidence="1">
    <location>
        <begin position="1"/>
        <end position="20"/>
    </location>
</feature>
<evidence type="ECO:0008006" key="4">
    <source>
        <dbReference type="Google" id="ProtNLM"/>
    </source>
</evidence>
<feature type="region of interest" description="Disordered" evidence="1">
    <location>
        <begin position="107"/>
        <end position="166"/>
    </location>
</feature>
<keyword evidence="3" id="KW-1185">Reference proteome</keyword>
<accession>A0ABR2YJS6</accession>
<dbReference type="EMBL" id="JALJOT010000010">
    <property type="protein sequence ID" value="KAK9906779.1"/>
    <property type="molecule type" value="Genomic_DNA"/>
</dbReference>
<feature type="compositionally biased region" description="Polar residues" evidence="1">
    <location>
        <begin position="113"/>
        <end position="132"/>
    </location>
</feature>
<organism evidence="2 3">
    <name type="scientific">Coccomyxa subellipsoidea</name>
    <dbReference type="NCBI Taxonomy" id="248742"/>
    <lineage>
        <taxon>Eukaryota</taxon>
        <taxon>Viridiplantae</taxon>
        <taxon>Chlorophyta</taxon>
        <taxon>core chlorophytes</taxon>
        <taxon>Trebouxiophyceae</taxon>
        <taxon>Trebouxiophyceae incertae sedis</taxon>
        <taxon>Coccomyxaceae</taxon>
        <taxon>Coccomyxa</taxon>
    </lineage>
</organism>
<protein>
    <recommendedName>
        <fullName evidence="4">CHCH domain-containing protein</fullName>
    </recommendedName>
</protein>
<dbReference type="PANTHER" id="PTHR28052:SF1">
    <property type="entry name" value="UPF0545 PROTEIN C22ORF39"/>
    <property type="match status" value="1"/>
</dbReference>
<dbReference type="InterPro" id="IPR021475">
    <property type="entry name" value="Pants/Emi1-like"/>
</dbReference>
<dbReference type="Proteomes" id="UP001491310">
    <property type="component" value="Unassembled WGS sequence"/>
</dbReference>
<dbReference type="Pfam" id="PF11326">
    <property type="entry name" value="PANTS-like"/>
    <property type="match status" value="1"/>
</dbReference>